<name>A0AA35CLQ6_9FIRM</name>
<evidence type="ECO:0000313" key="2">
    <source>
        <dbReference type="EMBL" id="BDG61532.1"/>
    </source>
</evidence>
<dbReference type="InterPro" id="IPR027417">
    <property type="entry name" value="P-loop_NTPase"/>
</dbReference>
<dbReference type="Proteomes" id="UP001163687">
    <property type="component" value="Chromosome"/>
</dbReference>
<dbReference type="AlphaFoldDB" id="A0AA35CLQ6"/>
<feature type="compositionally biased region" description="Basic residues" evidence="1">
    <location>
        <begin position="593"/>
        <end position="602"/>
    </location>
</feature>
<proteinExistence type="predicted"/>
<keyword evidence="2" id="KW-0547">Nucleotide-binding</keyword>
<feature type="region of interest" description="Disordered" evidence="1">
    <location>
        <begin position="551"/>
        <end position="602"/>
    </location>
</feature>
<feature type="region of interest" description="Disordered" evidence="1">
    <location>
        <begin position="1"/>
        <end position="29"/>
    </location>
</feature>
<gene>
    <name evidence="2" type="ORF">caldi_26220</name>
</gene>
<protein>
    <submittedName>
        <fullName evidence="2">ATP-binding protein</fullName>
    </submittedName>
</protein>
<reference evidence="2" key="1">
    <citation type="submission" date="2022-03" db="EMBL/GenBank/DDBJ databases">
        <title>Complete genome sequence of Caldinitratiruptor microaerophilus.</title>
        <authorList>
            <person name="Mukaiyama R."/>
            <person name="Nishiyama T."/>
            <person name="Ueda K."/>
        </authorList>
    </citation>
    <scope>NUCLEOTIDE SEQUENCE</scope>
    <source>
        <strain evidence="2">JCM 16183</strain>
    </source>
</reference>
<accession>A0AA35CLQ6</accession>
<dbReference type="SUPFAM" id="SSF52540">
    <property type="entry name" value="P-loop containing nucleoside triphosphate hydrolases"/>
    <property type="match status" value="1"/>
</dbReference>
<dbReference type="RefSeq" id="WP_264842176.1">
    <property type="nucleotide sequence ID" value="NZ_AP025628.1"/>
</dbReference>
<organism evidence="2 3">
    <name type="scientific">Caldinitratiruptor microaerophilus</name>
    <dbReference type="NCBI Taxonomy" id="671077"/>
    <lineage>
        <taxon>Bacteria</taxon>
        <taxon>Bacillati</taxon>
        <taxon>Bacillota</taxon>
        <taxon>Clostridia</taxon>
        <taxon>Eubacteriales</taxon>
        <taxon>Symbiobacteriaceae</taxon>
        <taxon>Caldinitratiruptor</taxon>
    </lineage>
</organism>
<dbReference type="EMBL" id="AP025628">
    <property type="protein sequence ID" value="BDG61532.1"/>
    <property type="molecule type" value="Genomic_DNA"/>
</dbReference>
<dbReference type="GO" id="GO:0005524">
    <property type="term" value="F:ATP binding"/>
    <property type="evidence" value="ECO:0007669"/>
    <property type="project" value="UniProtKB-KW"/>
</dbReference>
<dbReference type="KEGG" id="cmic:caldi_26220"/>
<evidence type="ECO:0000256" key="1">
    <source>
        <dbReference type="SAM" id="MobiDB-lite"/>
    </source>
</evidence>
<keyword evidence="3" id="KW-1185">Reference proteome</keyword>
<keyword evidence="2" id="KW-0067">ATP-binding</keyword>
<feature type="compositionally biased region" description="Basic and acidic residues" evidence="1">
    <location>
        <begin position="19"/>
        <end position="28"/>
    </location>
</feature>
<evidence type="ECO:0000313" key="3">
    <source>
        <dbReference type="Proteomes" id="UP001163687"/>
    </source>
</evidence>
<sequence>MADADTRNIEALAEDAAEVEQKPEERRSQASTLVELAERAGVELWHTPDGDGFGTFEINGHRENWPLGSRAFRRWLARRFYEEHGKAPGSQALQDAINVLEGRAQFDGPEHPVYVRIAQHGGNVYLDLADADWRAVEITPTGWRVVDTPPVRFRRSRGMLPLPAPVPGASVEELRAFVNVGSDDDWRLLVSWLVGALRPSGPYPVLILQGEQGSGKSTTARLVRRMIDPAVADLRTVPRDERDLMIAARNGWVVGYDNLSGLPVWLSDALCRVATGGGFGTRTLYENTEETIIDVQRPVIINSIDSLAERGDLRDRAVVLYLPPIPDGQRQDERTLWTRFEESHPRILGALLDAVSMALRRHATVRLERLPRMADFAIWVTAAEPALPWAEGAFLAAYGENRAEQERQAVEYDPVARAVVQLARSGGWDRTASELYDALSGMVDEQTRRSRAWPRGPNALSSRLKRLAPTLRAVGVEIGDGYIGRGNEKRKVVIIRPSMQKIDHIDPIDPKRPQTQSTSGIQAGSMLGSVAMTTDPTDPRIDPAGSVGVDVGSIGVDTSTPRNPASRADGADGVDGVDLSQTSSTAGGEAGRQPRRVVRVMP</sequence>